<protein>
    <submittedName>
        <fullName evidence="2">Uncharacterized protein</fullName>
    </submittedName>
</protein>
<evidence type="ECO:0000313" key="2">
    <source>
        <dbReference type="EMBL" id="KAK3215711.1"/>
    </source>
</evidence>
<gene>
    <name evidence="2" type="ORF">GRF29_8g845334</name>
</gene>
<organism evidence="2 3">
    <name type="scientific">Pseudopithomyces chartarum</name>
    <dbReference type="NCBI Taxonomy" id="1892770"/>
    <lineage>
        <taxon>Eukaryota</taxon>
        <taxon>Fungi</taxon>
        <taxon>Dikarya</taxon>
        <taxon>Ascomycota</taxon>
        <taxon>Pezizomycotina</taxon>
        <taxon>Dothideomycetes</taxon>
        <taxon>Pleosporomycetidae</taxon>
        <taxon>Pleosporales</taxon>
        <taxon>Massarineae</taxon>
        <taxon>Didymosphaeriaceae</taxon>
        <taxon>Pseudopithomyces</taxon>
    </lineage>
</organism>
<name>A0AAN6M7S5_9PLEO</name>
<feature type="compositionally biased region" description="Low complexity" evidence="1">
    <location>
        <begin position="211"/>
        <end position="227"/>
    </location>
</feature>
<feature type="region of interest" description="Disordered" evidence="1">
    <location>
        <begin position="286"/>
        <end position="305"/>
    </location>
</feature>
<dbReference type="EMBL" id="WVTA01000002">
    <property type="protein sequence ID" value="KAK3215711.1"/>
    <property type="molecule type" value="Genomic_DNA"/>
</dbReference>
<evidence type="ECO:0000313" key="3">
    <source>
        <dbReference type="Proteomes" id="UP001280581"/>
    </source>
</evidence>
<comment type="caution">
    <text evidence="2">The sequence shown here is derived from an EMBL/GenBank/DDBJ whole genome shotgun (WGS) entry which is preliminary data.</text>
</comment>
<reference evidence="2 3" key="1">
    <citation type="submission" date="2021-02" db="EMBL/GenBank/DDBJ databases">
        <title>Genome assembly of Pseudopithomyces chartarum.</title>
        <authorList>
            <person name="Jauregui R."/>
            <person name="Singh J."/>
            <person name="Voisey C."/>
        </authorList>
    </citation>
    <scope>NUCLEOTIDE SEQUENCE [LARGE SCALE GENOMIC DNA]</scope>
    <source>
        <strain evidence="2 3">AGR01</strain>
    </source>
</reference>
<dbReference type="AlphaFoldDB" id="A0AAN6M7S5"/>
<proteinExistence type="predicted"/>
<accession>A0AAN6M7S5</accession>
<keyword evidence="3" id="KW-1185">Reference proteome</keyword>
<dbReference type="Proteomes" id="UP001280581">
    <property type="component" value="Unassembled WGS sequence"/>
</dbReference>
<feature type="compositionally biased region" description="Polar residues" evidence="1">
    <location>
        <begin position="228"/>
        <end position="241"/>
    </location>
</feature>
<feature type="region of interest" description="Disordered" evidence="1">
    <location>
        <begin position="210"/>
        <end position="247"/>
    </location>
</feature>
<sequence>MERVPLSDPENYSCPSCGNNRTLGFLYICSQERDIAYLESRAGQDSHPEHCTNSKLRRELEHIGLSQSVIATAEQGLYTDEQLEKLKAGKLKLNQVIADAHRAAQIRDAIVNVSADVQNTDGTFHSAFEAQEEASATCHLIACHHCRPYFRDRISMSFEAVFNDEIRPIHLAEADYLSVKSARVMQGLGLRPIPLPSYYKVDDASPSTLLSTSGFSNESSSPPSRSSMLTYQTTQTEMDSLSKTRRHRRRFYKMGRRSSDEIGRDLLHQMSVFTRHGLREALKGVFRPSERESSSSGSNITLPMPRTAAARDAGDVSLMGEFDMGALHRVRRQKERYDLRHASEHGSCSTGCEHESGSLNQQCSIRATDGDSECSGSRISVYSCTSEGSEIEVEGGVALTEEAVEMHTPDIIDESLALESIMNQV</sequence>
<evidence type="ECO:0000256" key="1">
    <source>
        <dbReference type="SAM" id="MobiDB-lite"/>
    </source>
</evidence>